<dbReference type="Pfam" id="PF09721">
    <property type="entry name" value="Exosortase_EpsH"/>
    <property type="match status" value="1"/>
</dbReference>
<comment type="subcellular location">
    <subcellularLocation>
        <location evidence="1">Cell membrane</location>
        <topology evidence="1">Multi-pass membrane protein</topology>
    </subcellularLocation>
</comment>
<proteinExistence type="predicted"/>
<evidence type="ECO:0000256" key="8">
    <source>
        <dbReference type="SAM" id="Phobius"/>
    </source>
</evidence>
<dbReference type="InterPro" id="IPR019127">
    <property type="entry name" value="Exosortase"/>
</dbReference>
<protein>
    <submittedName>
        <fullName evidence="9">Exosortase/archaeosortase family protein</fullName>
    </submittedName>
</protein>
<organism evidence="9 10">
    <name type="scientific">Luteolibacter pohnpeiensis</name>
    <dbReference type="NCBI Taxonomy" id="454153"/>
    <lineage>
        <taxon>Bacteria</taxon>
        <taxon>Pseudomonadati</taxon>
        <taxon>Verrucomicrobiota</taxon>
        <taxon>Verrucomicrobiia</taxon>
        <taxon>Verrucomicrobiales</taxon>
        <taxon>Verrucomicrobiaceae</taxon>
        <taxon>Luteolibacter</taxon>
    </lineage>
</organism>
<evidence type="ECO:0000313" key="9">
    <source>
        <dbReference type="EMBL" id="MBK1882492.1"/>
    </source>
</evidence>
<keyword evidence="3" id="KW-0645">Protease</keyword>
<reference evidence="9" key="1">
    <citation type="submission" date="2021-01" db="EMBL/GenBank/DDBJ databases">
        <title>Modified the classification status of verrucomicrobia.</title>
        <authorList>
            <person name="Feng X."/>
        </authorList>
    </citation>
    <scope>NUCLEOTIDE SEQUENCE</scope>
    <source>
        <strain evidence="9">KCTC 22041</strain>
    </source>
</reference>
<evidence type="ECO:0000256" key="1">
    <source>
        <dbReference type="ARBA" id="ARBA00004651"/>
    </source>
</evidence>
<accession>A0A934SA76</accession>
<dbReference type="RefSeq" id="WP_200269683.1">
    <property type="nucleotide sequence ID" value="NZ_JAENIJ010000011.1"/>
</dbReference>
<keyword evidence="4 8" id="KW-0812">Transmembrane</keyword>
<gene>
    <name evidence="9" type="ORF">JIN85_08700</name>
</gene>
<dbReference type="GO" id="GO:0005886">
    <property type="term" value="C:plasma membrane"/>
    <property type="evidence" value="ECO:0007669"/>
    <property type="project" value="UniProtKB-SubCell"/>
</dbReference>
<feature type="transmembrane region" description="Helical" evidence="8">
    <location>
        <begin position="105"/>
        <end position="122"/>
    </location>
</feature>
<evidence type="ECO:0000313" key="10">
    <source>
        <dbReference type="Proteomes" id="UP000603141"/>
    </source>
</evidence>
<feature type="transmembrane region" description="Helical" evidence="8">
    <location>
        <begin position="26"/>
        <end position="45"/>
    </location>
</feature>
<keyword evidence="5" id="KW-0378">Hydrolase</keyword>
<keyword evidence="10" id="KW-1185">Reference proteome</keyword>
<feature type="transmembrane region" description="Helical" evidence="8">
    <location>
        <begin position="201"/>
        <end position="224"/>
    </location>
</feature>
<evidence type="ECO:0000256" key="5">
    <source>
        <dbReference type="ARBA" id="ARBA00022801"/>
    </source>
</evidence>
<feature type="transmembrane region" description="Helical" evidence="8">
    <location>
        <begin position="81"/>
        <end position="98"/>
    </location>
</feature>
<comment type="caution">
    <text evidence="9">The sequence shown here is derived from an EMBL/GenBank/DDBJ whole genome shotgun (WGS) entry which is preliminary data.</text>
</comment>
<evidence type="ECO:0000256" key="2">
    <source>
        <dbReference type="ARBA" id="ARBA00022475"/>
    </source>
</evidence>
<evidence type="ECO:0000256" key="3">
    <source>
        <dbReference type="ARBA" id="ARBA00022670"/>
    </source>
</evidence>
<dbReference type="GO" id="GO:0008233">
    <property type="term" value="F:peptidase activity"/>
    <property type="evidence" value="ECO:0007669"/>
    <property type="project" value="UniProtKB-KW"/>
</dbReference>
<feature type="transmembrane region" description="Helical" evidence="8">
    <location>
        <begin position="57"/>
        <end position="75"/>
    </location>
</feature>
<feature type="transmembrane region" description="Helical" evidence="8">
    <location>
        <begin position="244"/>
        <end position="266"/>
    </location>
</feature>
<evidence type="ECO:0000256" key="7">
    <source>
        <dbReference type="ARBA" id="ARBA00023136"/>
    </source>
</evidence>
<dbReference type="AlphaFoldDB" id="A0A934SA76"/>
<keyword evidence="2" id="KW-1003">Cell membrane</keyword>
<keyword evidence="7 8" id="KW-0472">Membrane</keyword>
<evidence type="ECO:0000256" key="6">
    <source>
        <dbReference type="ARBA" id="ARBA00022989"/>
    </source>
</evidence>
<dbReference type="NCBIfam" id="TIGR02602">
    <property type="entry name" value="8TM_EpsH"/>
    <property type="match status" value="1"/>
</dbReference>
<dbReference type="EMBL" id="JAENIJ010000011">
    <property type="protein sequence ID" value="MBK1882492.1"/>
    <property type="molecule type" value="Genomic_DNA"/>
</dbReference>
<name>A0A934SA76_9BACT</name>
<dbReference type="InterPro" id="IPR026392">
    <property type="entry name" value="Exo/Archaeosortase_dom"/>
</dbReference>
<dbReference type="GO" id="GO:0006508">
    <property type="term" value="P:proteolysis"/>
    <property type="evidence" value="ECO:0007669"/>
    <property type="project" value="UniProtKB-KW"/>
</dbReference>
<dbReference type="NCBIfam" id="TIGR04178">
    <property type="entry name" value="exo_archaeo"/>
    <property type="match status" value="1"/>
</dbReference>
<dbReference type="Proteomes" id="UP000603141">
    <property type="component" value="Unassembled WGS sequence"/>
</dbReference>
<sequence length="293" mass="32519">MTPRYNANRDQSLFVWLKGAWNSETGYEHGPLVPLVAIGLIIFNFKALRASVGKGSNWGLASVFIGALLYTVAYRTLQPRIAGGALPFVLWGCGLYFWGWRTSRLLLFPLFFLWLAVPLPSFQQATTQLQMLATSLAHHGSSLFGVETYTEGSKVLPVKGNWEPLDIAGGCSGIRSLMALIMVSAAWAYVAKMAFWKRGVLFFMAFPLAIIGNALRVISIFVIAEYGDAQWARTTWHDWSGLLLFYPFSLLSLFAVHSLLEGGLPWKQKGGKKVLRRVVIKNEQAPNSNLTEA</sequence>
<evidence type="ECO:0000256" key="4">
    <source>
        <dbReference type="ARBA" id="ARBA00022692"/>
    </source>
</evidence>
<keyword evidence="6 8" id="KW-1133">Transmembrane helix</keyword>
<feature type="transmembrane region" description="Helical" evidence="8">
    <location>
        <begin position="167"/>
        <end position="189"/>
    </location>
</feature>
<dbReference type="InterPro" id="IPR013426">
    <property type="entry name" value="EpsH-like"/>
</dbReference>